<dbReference type="RefSeq" id="XP_005713833.1">
    <property type="nucleotide sequence ID" value="XM_005713776.1"/>
</dbReference>
<dbReference type="Proteomes" id="UP000012073">
    <property type="component" value="Unassembled WGS sequence"/>
</dbReference>
<reference evidence="2" key="1">
    <citation type="journal article" date="2013" name="Proc. Natl. Acad. Sci. U.S.A.">
        <title>Genome structure and metabolic features in the red seaweed Chondrus crispus shed light on evolution of the Archaeplastida.</title>
        <authorList>
            <person name="Collen J."/>
            <person name="Porcel B."/>
            <person name="Carre W."/>
            <person name="Ball S.G."/>
            <person name="Chaparro C."/>
            <person name="Tonon T."/>
            <person name="Barbeyron T."/>
            <person name="Michel G."/>
            <person name="Noel B."/>
            <person name="Valentin K."/>
            <person name="Elias M."/>
            <person name="Artiguenave F."/>
            <person name="Arun A."/>
            <person name="Aury J.M."/>
            <person name="Barbosa-Neto J.F."/>
            <person name="Bothwell J.H."/>
            <person name="Bouget F.Y."/>
            <person name="Brillet L."/>
            <person name="Cabello-Hurtado F."/>
            <person name="Capella-Gutierrez S."/>
            <person name="Charrier B."/>
            <person name="Cladiere L."/>
            <person name="Cock J.M."/>
            <person name="Coelho S.M."/>
            <person name="Colleoni C."/>
            <person name="Czjzek M."/>
            <person name="Da Silva C."/>
            <person name="Delage L."/>
            <person name="Denoeud F."/>
            <person name="Deschamps P."/>
            <person name="Dittami S.M."/>
            <person name="Gabaldon T."/>
            <person name="Gachon C.M."/>
            <person name="Groisillier A."/>
            <person name="Herve C."/>
            <person name="Jabbari K."/>
            <person name="Katinka M."/>
            <person name="Kloareg B."/>
            <person name="Kowalczyk N."/>
            <person name="Labadie K."/>
            <person name="Leblanc C."/>
            <person name="Lopez P.J."/>
            <person name="McLachlan D.H."/>
            <person name="Meslet-Cladiere L."/>
            <person name="Moustafa A."/>
            <person name="Nehr Z."/>
            <person name="Nyvall Collen P."/>
            <person name="Panaud O."/>
            <person name="Partensky F."/>
            <person name="Poulain J."/>
            <person name="Rensing S.A."/>
            <person name="Rousvoal S."/>
            <person name="Samson G."/>
            <person name="Symeonidi A."/>
            <person name="Weissenbach J."/>
            <person name="Zambounis A."/>
            <person name="Wincker P."/>
            <person name="Boyen C."/>
        </authorList>
    </citation>
    <scope>NUCLEOTIDE SEQUENCE [LARGE SCALE GENOMIC DNA]</scope>
    <source>
        <strain evidence="2">cv. Stackhouse</strain>
    </source>
</reference>
<keyword evidence="2" id="KW-1185">Reference proteome</keyword>
<accession>R7Q7M8</accession>
<dbReference type="KEGG" id="ccp:CHC_T00002710001"/>
<gene>
    <name evidence="1" type="ORF">CHC_T00002710001</name>
</gene>
<dbReference type="AlphaFoldDB" id="R7Q7M8"/>
<dbReference type="GeneID" id="17321560"/>
<dbReference type="Gramene" id="CDF34014">
    <property type="protein sequence ID" value="CDF34014"/>
    <property type="gene ID" value="CHC_T00002710001"/>
</dbReference>
<sequence>MDSGKGVRKVGYSAFNGNRVSLAYRWVFSINIESTFATGVGDSRATLPSRSVLLFPCLPLQLKEKAIEAMTKRTTVHVLLLSYTLIISKNIKNMQYSDSLIKEREEILQ</sequence>
<evidence type="ECO:0000313" key="2">
    <source>
        <dbReference type="Proteomes" id="UP000012073"/>
    </source>
</evidence>
<dbReference type="EMBL" id="HG001668">
    <property type="protein sequence ID" value="CDF34014.1"/>
    <property type="molecule type" value="Genomic_DNA"/>
</dbReference>
<organism evidence="1 2">
    <name type="scientific">Chondrus crispus</name>
    <name type="common">Carrageen Irish moss</name>
    <name type="synonym">Polymorpha crispa</name>
    <dbReference type="NCBI Taxonomy" id="2769"/>
    <lineage>
        <taxon>Eukaryota</taxon>
        <taxon>Rhodophyta</taxon>
        <taxon>Florideophyceae</taxon>
        <taxon>Rhodymeniophycidae</taxon>
        <taxon>Gigartinales</taxon>
        <taxon>Gigartinaceae</taxon>
        <taxon>Chondrus</taxon>
    </lineage>
</organism>
<proteinExistence type="predicted"/>
<protein>
    <submittedName>
        <fullName evidence="1">Uncharacterized protein</fullName>
    </submittedName>
</protein>
<evidence type="ECO:0000313" key="1">
    <source>
        <dbReference type="EMBL" id="CDF34014.1"/>
    </source>
</evidence>
<name>R7Q7M8_CHOCR</name>